<feature type="region of interest" description="Disordered" evidence="1">
    <location>
        <begin position="69"/>
        <end position="132"/>
    </location>
</feature>
<feature type="compositionally biased region" description="Polar residues" evidence="1">
    <location>
        <begin position="93"/>
        <end position="117"/>
    </location>
</feature>
<feature type="region of interest" description="Disordered" evidence="1">
    <location>
        <begin position="250"/>
        <end position="271"/>
    </location>
</feature>
<evidence type="ECO:0000313" key="2">
    <source>
        <dbReference type="EMBL" id="CAB0019321.1"/>
    </source>
</evidence>
<feature type="compositionally biased region" description="Basic and acidic residues" evidence="1">
    <location>
        <begin position="145"/>
        <end position="169"/>
    </location>
</feature>
<dbReference type="OrthoDB" id="6627848at2759"/>
<evidence type="ECO:0000313" key="3">
    <source>
        <dbReference type="Proteomes" id="UP000479000"/>
    </source>
</evidence>
<dbReference type="Proteomes" id="UP000479000">
    <property type="component" value="Unassembled WGS sequence"/>
</dbReference>
<reference evidence="2 3" key="1">
    <citation type="submission" date="2020-02" db="EMBL/GenBank/DDBJ databases">
        <authorList>
            <person name="Ferguson B K."/>
        </authorList>
    </citation>
    <scope>NUCLEOTIDE SEQUENCE [LARGE SCALE GENOMIC DNA]</scope>
</reference>
<organism evidence="2 3">
    <name type="scientific">Nesidiocoris tenuis</name>
    <dbReference type="NCBI Taxonomy" id="355587"/>
    <lineage>
        <taxon>Eukaryota</taxon>
        <taxon>Metazoa</taxon>
        <taxon>Ecdysozoa</taxon>
        <taxon>Arthropoda</taxon>
        <taxon>Hexapoda</taxon>
        <taxon>Insecta</taxon>
        <taxon>Pterygota</taxon>
        <taxon>Neoptera</taxon>
        <taxon>Paraneoptera</taxon>
        <taxon>Hemiptera</taxon>
        <taxon>Heteroptera</taxon>
        <taxon>Panheteroptera</taxon>
        <taxon>Cimicomorpha</taxon>
        <taxon>Miridae</taxon>
        <taxon>Dicyphina</taxon>
        <taxon>Nesidiocoris</taxon>
    </lineage>
</organism>
<gene>
    <name evidence="2" type="ORF">NTEN_LOCUS23033</name>
</gene>
<feature type="compositionally biased region" description="Polar residues" evidence="1">
    <location>
        <begin position="73"/>
        <end position="84"/>
    </location>
</feature>
<sequence>MPIDSSRKIQYGTMCTLNFVVPFLCLLGAAYCLPWNHPKPVEDTPEVAAAKAAHLEAIAQAKQEALLSKNKKQNTIQPTSQTLVRQPEPIWTGNENTLGAPQNNPWATNQAYNTPENSDPRNSDDGSWKDDELWKNYDDGSWKEEYNSVDDGNQHQEKPQVNSDGEKRWTGPIALPPGYDENGAPLPVQDTPEVAAAKAKHLQAYARAASPGKPIAAERMPVTAAAPRNRPPVLNAQEYTNPRIVQAIAPLASRAPSHRSRQPAPIYESPE</sequence>
<accession>A0A6H5HMA9</accession>
<feature type="region of interest" description="Disordered" evidence="1">
    <location>
        <begin position="145"/>
        <end position="185"/>
    </location>
</feature>
<dbReference type="AlphaFoldDB" id="A0A6H5HMA9"/>
<evidence type="ECO:0000256" key="1">
    <source>
        <dbReference type="SAM" id="MobiDB-lite"/>
    </source>
</evidence>
<name>A0A6H5HMA9_9HEMI</name>
<feature type="compositionally biased region" description="Basic and acidic residues" evidence="1">
    <location>
        <begin position="118"/>
        <end position="132"/>
    </location>
</feature>
<keyword evidence="3" id="KW-1185">Reference proteome</keyword>
<protein>
    <submittedName>
        <fullName evidence="2">Uncharacterized protein</fullName>
    </submittedName>
</protein>
<proteinExistence type="predicted"/>
<dbReference type="EMBL" id="CADCXU010033932">
    <property type="protein sequence ID" value="CAB0019321.1"/>
    <property type="molecule type" value="Genomic_DNA"/>
</dbReference>